<gene>
    <name evidence="1" type="ORF">PISS_b0188</name>
</gene>
<dbReference type="Pfam" id="PF03692">
    <property type="entry name" value="CxxCxxCC"/>
    <property type="match status" value="1"/>
</dbReference>
<proteinExistence type="predicted"/>
<evidence type="ECO:0000313" key="1">
    <source>
        <dbReference type="EMBL" id="ATC92363.1"/>
    </source>
</evidence>
<reference evidence="1 2" key="1">
    <citation type="submission" date="2015-06" db="EMBL/GenBank/DDBJ databases">
        <authorList>
            <person name="Xie B.-B."/>
            <person name="Rong J.-C."/>
            <person name="Qin Q.-L."/>
            <person name="Zhang Y.-Z."/>
        </authorList>
    </citation>
    <scope>NUCLEOTIDE SEQUENCE [LARGE SCALE GENOMIC DNA]</scope>
    <source>
        <strain evidence="1 2">KMM 3549</strain>
    </source>
</reference>
<sequence>MKRGDDGWCEALDRNTLMCTIYENRPLTCREFEMASGECITERELAGI</sequence>
<dbReference type="InterPro" id="IPR005358">
    <property type="entry name" value="Puta_zinc/iron-chelating_dom"/>
</dbReference>
<dbReference type="EMBL" id="CP011031">
    <property type="protein sequence ID" value="ATC92363.1"/>
    <property type="molecule type" value="Genomic_DNA"/>
</dbReference>
<protein>
    <submittedName>
        <fullName evidence="1">Uncharacterized protein</fullName>
    </submittedName>
</protein>
<dbReference type="Proteomes" id="UP000217258">
    <property type="component" value="Chromosome II"/>
</dbReference>
<name>A0ABM6N8E7_9GAMM</name>
<organism evidence="1 2">
    <name type="scientific">Pseudoalteromonas issachenkonii</name>
    <dbReference type="NCBI Taxonomy" id="152297"/>
    <lineage>
        <taxon>Bacteria</taxon>
        <taxon>Pseudomonadati</taxon>
        <taxon>Pseudomonadota</taxon>
        <taxon>Gammaproteobacteria</taxon>
        <taxon>Alteromonadales</taxon>
        <taxon>Pseudoalteromonadaceae</taxon>
        <taxon>Pseudoalteromonas</taxon>
    </lineage>
</organism>
<evidence type="ECO:0000313" key="2">
    <source>
        <dbReference type="Proteomes" id="UP000217258"/>
    </source>
</evidence>
<keyword evidence="2" id="KW-1185">Reference proteome</keyword>
<accession>A0ABM6N8E7</accession>